<keyword evidence="1" id="KW-1133">Transmembrane helix</keyword>
<evidence type="ECO:0000313" key="2">
    <source>
        <dbReference type="EMBL" id="CUS41362.1"/>
    </source>
</evidence>
<gene>
    <name evidence="2" type="ORF">MGWOODY_Tha1262</name>
</gene>
<organism evidence="2">
    <name type="scientific">hydrothermal vent metagenome</name>
    <dbReference type="NCBI Taxonomy" id="652676"/>
    <lineage>
        <taxon>unclassified sequences</taxon>
        <taxon>metagenomes</taxon>
        <taxon>ecological metagenomes</taxon>
    </lineage>
</organism>
<sequence length="910" mass="97604">MSSSASRRIAIISAVTLVTFVVLYIAIFWAVPKFGLRYIEQEYAKLGDGYQLTIGDWGISPWNGHILLKDVDAQYPSKSTGKQVEVGLDKLALNVRLASLFNKEIHIQQASLHGLRFNGKQTSDELVLAGFPIPLASDDAPVSAEETASDDSSSPWIFLVDSVEFTDNTIHWKQEGLSVGVYLQSITLSQLNSASHAAVPVTIDLTLKEFNLTEPQAMALEKPLTFTLDGSLYDVFTNPRLTANSVVNDLDITGDALKSLVLSKLSLDGVDASYSEAGVVFGIKQLSLNNLVTELPEQGSAELGDFIVDDVQVDLANATAAVGNIKADNLNTTDLGVTKAALKSLGMHSITAKNITTDPAVVVTNITLTGASADLPEQGNVQLEDFSIDNVDVDLATAVASIEKIYAGNFTAADVAGGLENVTLASLGWENINVTELRTTPNITLQKFGITDLSAKHLTDGNMTLASLTVNGVSGGTDYQNVEQVDVKELNVYGANSAVPLLSLQEYHIPDIAVNQIGLTTGLHTYAGLVATVTRAANGNIIGIPASAPATAPAAGQTVNAESLTEDDVAPSKAFGVRIAGVKQIGDDDNVSQVHWTDESVSPVLRSDLRIYELETGPVDTANLETAIPMTIVTGLDTYNRIVLKGALGLKNDLPEGELTFTIDQLNLPAFNSYVVQAMGYRVKKGMLKVDANITLHDGQLGGNTDILLKNSKLEPADEDTINRISKQIAMPLDTALSVLRDDNNNIKLEVPLSGDITDPDVGINDVINQISTKALKTATLYYLKQSLQPYGAFISLASFAGDQLFAVRLNDLEYVALATDLTDKQKEYLDTVGKMMSKKTDLELQVCPVVSNDEAKQWGEDWFNYAQKRSGAVKAYLANVKDKGDNVLSSRISLCEPQKGDKPLVILGV</sequence>
<keyword evidence="1" id="KW-0812">Transmembrane</keyword>
<dbReference type="Pfam" id="PF05359">
    <property type="entry name" value="DUF748"/>
    <property type="match status" value="1"/>
</dbReference>
<reference evidence="2" key="1">
    <citation type="submission" date="2015-10" db="EMBL/GenBank/DDBJ databases">
        <authorList>
            <person name="Gilbert D.G."/>
        </authorList>
    </citation>
    <scope>NUCLEOTIDE SEQUENCE</scope>
</reference>
<name>A0A170PLH9_9ZZZZ</name>
<dbReference type="AlphaFoldDB" id="A0A170PLH9"/>
<feature type="transmembrane region" description="Helical" evidence="1">
    <location>
        <begin position="9"/>
        <end position="31"/>
    </location>
</feature>
<dbReference type="EMBL" id="CZQC01000039">
    <property type="protein sequence ID" value="CUS41362.1"/>
    <property type="molecule type" value="Genomic_DNA"/>
</dbReference>
<proteinExistence type="predicted"/>
<dbReference type="InterPro" id="IPR008023">
    <property type="entry name" value="DUF748"/>
</dbReference>
<evidence type="ECO:0000256" key="1">
    <source>
        <dbReference type="SAM" id="Phobius"/>
    </source>
</evidence>
<protein>
    <submittedName>
        <fullName evidence="2">Putative exported protein</fullName>
    </submittedName>
</protein>
<accession>A0A170PLH9</accession>
<keyword evidence="1" id="KW-0472">Membrane</keyword>